<dbReference type="GO" id="GO:0006355">
    <property type="term" value="P:regulation of DNA-templated transcription"/>
    <property type="evidence" value="ECO:0007669"/>
    <property type="project" value="InterPro"/>
</dbReference>
<dbReference type="Pfam" id="PF25601">
    <property type="entry name" value="AAA_lid_14"/>
    <property type="match status" value="1"/>
</dbReference>
<evidence type="ECO:0000256" key="2">
    <source>
        <dbReference type="ARBA" id="ARBA00022840"/>
    </source>
</evidence>
<dbReference type="SUPFAM" id="SSF52540">
    <property type="entry name" value="P-loop containing nucleoside triphosphate hydrolases"/>
    <property type="match status" value="1"/>
</dbReference>
<evidence type="ECO:0000256" key="5">
    <source>
        <dbReference type="ARBA" id="ARBA00023163"/>
    </source>
</evidence>
<dbReference type="InterPro" id="IPR058031">
    <property type="entry name" value="AAA_lid_NorR"/>
</dbReference>
<comment type="caution">
    <text evidence="7">The sequence shown here is derived from an EMBL/GenBank/DDBJ whole genome shotgun (WGS) entry which is preliminary data.</text>
</comment>
<dbReference type="PANTHER" id="PTHR32071:SF117">
    <property type="entry name" value="PTS-DEPENDENT DIHYDROXYACETONE KINASE OPERON REGULATORY PROTEIN-RELATED"/>
    <property type="match status" value="1"/>
</dbReference>
<dbReference type="SMART" id="SM00382">
    <property type="entry name" value="AAA"/>
    <property type="match status" value="1"/>
</dbReference>
<dbReference type="InterPro" id="IPR025944">
    <property type="entry name" value="Sigma_54_int_dom_CS"/>
</dbReference>
<organism evidence="7 8">
    <name type="scientific">Zhongshania antarctica</name>
    <dbReference type="NCBI Taxonomy" id="641702"/>
    <lineage>
        <taxon>Bacteria</taxon>
        <taxon>Pseudomonadati</taxon>
        <taxon>Pseudomonadota</taxon>
        <taxon>Gammaproteobacteria</taxon>
        <taxon>Cellvibrionales</taxon>
        <taxon>Spongiibacteraceae</taxon>
        <taxon>Zhongshania</taxon>
    </lineage>
</organism>
<dbReference type="FunFam" id="3.40.50.300:FF:000006">
    <property type="entry name" value="DNA-binding transcriptional regulator NtrC"/>
    <property type="match status" value="1"/>
</dbReference>
<dbReference type="PROSITE" id="PS00675">
    <property type="entry name" value="SIGMA54_INTERACT_1"/>
    <property type="match status" value="1"/>
</dbReference>
<dbReference type="Pfam" id="PF02954">
    <property type="entry name" value="HTH_8"/>
    <property type="match status" value="1"/>
</dbReference>
<dbReference type="EMBL" id="JACHHW010000001">
    <property type="protein sequence ID" value="MBB5185989.1"/>
    <property type="molecule type" value="Genomic_DNA"/>
</dbReference>
<dbReference type="Proteomes" id="UP000536640">
    <property type="component" value="Unassembled WGS sequence"/>
</dbReference>
<dbReference type="AlphaFoldDB" id="A0A840QYZ2"/>
<evidence type="ECO:0000313" key="8">
    <source>
        <dbReference type="Proteomes" id="UP000536640"/>
    </source>
</evidence>
<dbReference type="InterPro" id="IPR002197">
    <property type="entry name" value="HTH_Fis"/>
</dbReference>
<dbReference type="GO" id="GO:0005524">
    <property type="term" value="F:ATP binding"/>
    <property type="evidence" value="ECO:0007669"/>
    <property type="project" value="UniProtKB-KW"/>
</dbReference>
<keyword evidence="1" id="KW-0547">Nucleotide-binding</keyword>
<dbReference type="GO" id="GO:0043565">
    <property type="term" value="F:sequence-specific DNA binding"/>
    <property type="evidence" value="ECO:0007669"/>
    <property type="project" value="InterPro"/>
</dbReference>
<dbReference type="PANTHER" id="PTHR32071">
    <property type="entry name" value="TRANSCRIPTIONAL REGULATORY PROTEIN"/>
    <property type="match status" value="1"/>
</dbReference>
<feature type="domain" description="Sigma-54 factor interaction" evidence="6">
    <location>
        <begin position="22"/>
        <end position="250"/>
    </location>
</feature>
<dbReference type="PROSITE" id="PS00676">
    <property type="entry name" value="SIGMA54_INTERACT_2"/>
    <property type="match status" value="1"/>
</dbReference>
<evidence type="ECO:0000256" key="1">
    <source>
        <dbReference type="ARBA" id="ARBA00022741"/>
    </source>
</evidence>
<evidence type="ECO:0000256" key="4">
    <source>
        <dbReference type="ARBA" id="ARBA00023125"/>
    </source>
</evidence>
<gene>
    <name evidence="7" type="ORF">HNQ57_000248</name>
</gene>
<dbReference type="Pfam" id="PF00158">
    <property type="entry name" value="Sigma54_activat"/>
    <property type="match status" value="1"/>
</dbReference>
<dbReference type="InterPro" id="IPR025662">
    <property type="entry name" value="Sigma_54_int_dom_ATP-bd_1"/>
</dbReference>
<keyword evidence="7" id="KW-0282">Flagellum</keyword>
<dbReference type="InterPro" id="IPR027417">
    <property type="entry name" value="P-loop_NTPase"/>
</dbReference>
<dbReference type="InterPro" id="IPR003593">
    <property type="entry name" value="AAA+_ATPase"/>
</dbReference>
<sequence length="367" mass="40362">MTASAQLNNNVISSGCDIAVPQAMESDAMQALDALIDQVAGFNTLVLIRGESGSGKEVVARRIHSASSREAKPFVPVNCGAIPADLLESELFGHEKGAFTGAVATRKGRFEMAEGGTLFLDEIGDMSLPMQVKLLRVLQERSFERVGSNQTQHCNVRILAATHRDLEAMVRDGSFREDLFYRLDVFPIEVPALREHAQDVAALMALFMKKLEAKGMKPPKFASSAMRALQQYAWPGNVRELENLMERLAITHGAKLLRSQDLPKKYQMLGLAENDDDTSRDDQDALLSSLVAYHADDDEVVLDVTSNPGRPPLPDNGIDLKGYLLEIEQWFISEALRKEAGVITRAAQLLGLQRTTLAEKMKKLGVS</sequence>
<dbReference type="Gene3D" id="1.10.8.60">
    <property type="match status" value="1"/>
</dbReference>
<dbReference type="CDD" id="cd00009">
    <property type="entry name" value="AAA"/>
    <property type="match status" value="1"/>
</dbReference>
<evidence type="ECO:0000259" key="6">
    <source>
        <dbReference type="PROSITE" id="PS50045"/>
    </source>
</evidence>
<dbReference type="PROSITE" id="PS00688">
    <property type="entry name" value="SIGMA54_INTERACT_3"/>
    <property type="match status" value="1"/>
</dbReference>
<dbReference type="InterPro" id="IPR002078">
    <property type="entry name" value="Sigma_54_int"/>
</dbReference>
<evidence type="ECO:0000256" key="3">
    <source>
        <dbReference type="ARBA" id="ARBA00023015"/>
    </source>
</evidence>
<keyword evidence="7" id="KW-0966">Cell projection</keyword>
<name>A0A840QYZ2_9GAMM</name>
<keyword evidence="3" id="KW-0805">Transcription regulation</keyword>
<dbReference type="Gene3D" id="3.40.50.300">
    <property type="entry name" value="P-loop containing nucleotide triphosphate hydrolases"/>
    <property type="match status" value="1"/>
</dbReference>
<proteinExistence type="predicted"/>
<keyword evidence="2" id="KW-0067">ATP-binding</keyword>
<evidence type="ECO:0000313" key="7">
    <source>
        <dbReference type="EMBL" id="MBB5185989.1"/>
    </source>
</evidence>
<keyword evidence="7" id="KW-0969">Cilium</keyword>
<dbReference type="PRINTS" id="PR01590">
    <property type="entry name" value="HTHFIS"/>
</dbReference>
<dbReference type="InterPro" id="IPR009057">
    <property type="entry name" value="Homeodomain-like_sf"/>
</dbReference>
<dbReference type="InterPro" id="IPR025943">
    <property type="entry name" value="Sigma_54_int_dom_ATP-bd_2"/>
</dbReference>
<keyword evidence="5" id="KW-0804">Transcription</keyword>
<dbReference type="PROSITE" id="PS50045">
    <property type="entry name" value="SIGMA54_INTERACT_4"/>
    <property type="match status" value="1"/>
</dbReference>
<dbReference type="RefSeq" id="WP_226968256.1">
    <property type="nucleotide sequence ID" value="NZ_JACHHW010000001.1"/>
</dbReference>
<keyword evidence="4" id="KW-0238">DNA-binding</keyword>
<accession>A0A840QYZ2</accession>
<protein>
    <submittedName>
        <fullName evidence="7">Sigma-54 specific flagellar transcriptional regulator A</fullName>
    </submittedName>
</protein>
<keyword evidence="8" id="KW-1185">Reference proteome</keyword>
<dbReference type="SUPFAM" id="SSF46689">
    <property type="entry name" value="Homeodomain-like"/>
    <property type="match status" value="1"/>
</dbReference>
<reference evidence="7 8" key="1">
    <citation type="submission" date="2020-08" db="EMBL/GenBank/DDBJ databases">
        <title>Genomic Encyclopedia of Type Strains, Phase IV (KMG-IV): sequencing the most valuable type-strain genomes for metagenomic binning, comparative biology and taxonomic classification.</title>
        <authorList>
            <person name="Goeker M."/>
        </authorList>
    </citation>
    <scope>NUCLEOTIDE SEQUENCE [LARGE SCALE GENOMIC DNA]</scope>
    <source>
        <strain evidence="7 8">DSM 25701</strain>
    </source>
</reference>
<dbReference type="Gene3D" id="1.10.10.60">
    <property type="entry name" value="Homeodomain-like"/>
    <property type="match status" value="1"/>
</dbReference>